<feature type="compositionally biased region" description="Pro residues" evidence="1">
    <location>
        <begin position="1"/>
        <end position="10"/>
    </location>
</feature>
<accession>A0ABX8JPF2</accession>
<dbReference type="Pfam" id="PF01551">
    <property type="entry name" value="Peptidase_M23"/>
    <property type="match status" value="1"/>
</dbReference>
<feature type="domain" description="M23ase beta-sheet core" evidence="2">
    <location>
        <begin position="189"/>
        <end position="270"/>
    </location>
</feature>
<dbReference type="CDD" id="cd12797">
    <property type="entry name" value="M23_peptidase"/>
    <property type="match status" value="1"/>
</dbReference>
<evidence type="ECO:0000256" key="1">
    <source>
        <dbReference type="SAM" id="MobiDB-lite"/>
    </source>
</evidence>
<feature type="compositionally biased region" description="Low complexity" evidence="1">
    <location>
        <begin position="11"/>
        <end position="21"/>
    </location>
</feature>
<evidence type="ECO:0000313" key="3">
    <source>
        <dbReference type="EMBL" id="QWV98487.1"/>
    </source>
</evidence>
<protein>
    <submittedName>
        <fullName evidence="3">M23 family metallopeptidase</fullName>
    </submittedName>
</protein>
<keyword evidence="4" id="KW-1185">Reference proteome</keyword>
<dbReference type="InterPro" id="IPR016047">
    <property type="entry name" value="M23ase_b-sheet_dom"/>
</dbReference>
<reference evidence="3 4" key="1">
    <citation type="submission" date="2021-06" db="EMBL/GenBank/DDBJ databases">
        <title>Gemonas diversity in paddy soil.</title>
        <authorList>
            <person name="Liu G."/>
        </authorList>
    </citation>
    <scope>NUCLEOTIDE SEQUENCE [LARGE SCALE GENOMIC DNA]</scope>
    <source>
        <strain evidence="3 4">RG29</strain>
    </source>
</reference>
<dbReference type="EMBL" id="CP076724">
    <property type="protein sequence ID" value="QWV98487.1"/>
    <property type="molecule type" value="Genomic_DNA"/>
</dbReference>
<organism evidence="3 4">
    <name type="scientific">Geomonas diazotrophica</name>
    <dbReference type="NCBI Taxonomy" id="2843197"/>
    <lineage>
        <taxon>Bacteria</taxon>
        <taxon>Pseudomonadati</taxon>
        <taxon>Thermodesulfobacteriota</taxon>
        <taxon>Desulfuromonadia</taxon>
        <taxon>Geobacterales</taxon>
        <taxon>Geobacteraceae</taxon>
        <taxon>Geomonas</taxon>
    </lineage>
</organism>
<feature type="region of interest" description="Disordered" evidence="1">
    <location>
        <begin position="1"/>
        <end position="49"/>
    </location>
</feature>
<proteinExistence type="predicted"/>
<name>A0ABX8JPF2_9BACT</name>
<evidence type="ECO:0000313" key="4">
    <source>
        <dbReference type="Proteomes" id="UP000683493"/>
    </source>
</evidence>
<gene>
    <name evidence="3" type="ORF">KP005_04150</name>
</gene>
<sequence length="329" mass="35283">MAKFGDPPPAAGKAASAENSALPEQISEEKGAPFAKAADTTRSLPEEPVPARSKKIYDFTVRDVKNVPPGYVPDGSVDTTHAITAVNHGMAPVSVVLDIDRDRSDNLRIDGEGPLYAVVPPNSEQVLFRARPEQRGSSYRARYSYSWGIGVYTAKHSCPERYRFPFGGKVKAFASLAEGEQPPPDRFAITFSMPAGTTVLAARKGVISRIKENHTIDILHDDSTIATYQHIGRIGAEISEGKVVSAGDPLGVLSPMGKGGDSYLHFVVWRPEPQHFDGAAPQNSSLGFSSVSFPVEFCTDTGTCSVLTKNQPVPFVPAAKAKSRGRGKS</sequence>
<evidence type="ECO:0000259" key="2">
    <source>
        <dbReference type="Pfam" id="PF01551"/>
    </source>
</evidence>
<dbReference type="Proteomes" id="UP000683493">
    <property type="component" value="Chromosome"/>
</dbReference>